<name>D7BK41_ARCHD</name>
<proteinExistence type="predicted"/>
<keyword evidence="6" id="KW-1185">Reference proteome</keyword>
<feature type="coiled-coil region" evidence="1">
    <location>
        <begin position="369"/>
        <end position="469"/>
    </location>
</feature>
<evidence type="ECO:0000256" key="1">
    <source>
        <dbReference type="SAM" id="Coils"/>
    </source>
</evidence>
<evidence type="ECO:0000256" key="4">
    <source>
        <dbReference type="SAM" id="SignalP"/>
    </source>
</evidence>
<feature type="region of interest" description="Disordered" evidence="2">
    <location>
        <begin position="157"/>
        <end position="177"/>
    </location>
</feature>
<evidence type="ECO:0000256" key="2">
    <source>
        <dbReference type="SAM" id="MobiDB-lite"/>
    </source>
</evidence>
<keyword evidence="3" id="KW-0812">Transmembrane</keyword>
<feature type="chain" id="PRO_5003093376" evidence="4">
    <location>
        <begin position="29"/>
        <end position="694"/>
    </location>
</feature>
<feature type="signal peptide" evidence="4">
    <location>
        <begin position="1"/>
        <end position="28"/>
    </location>
</feature>
<evidence type="ECO:0000313" key="6">
    <source>
        <dbReference type="Proteomes" id="UP000000376"/>
    </source>
</evidence>
<dbReference type="AlphaFoldDB" id="D7BK41"/>
<keyword evidence="4" id="KW-0732">Signal</keyword>
<evidence type="ECO:0000256" key="3">
    <source>
        <dbReference type="SAM" id="Phobius"/>
    </source>
</evidence>
<dbReference type="KEGG" id="ahe:Arch_1318"/>
<keyword evidence="1" id="KW-0175">Coiled coil</keyword>
<feature type="coiled-coil region" evidence="1">
    <location>
        <begin position="304"/>
        <end position="331"/>
    </location>
</feature>
<keyword evidence="3" id="KW-0472">Membrane</keyword>
<dbReference type="RefSeq" id="WP_013170512.1">
    <property type="nucleotide sequence ID" value="NC_014218.1"/>
</dbReference>
<dbReference type="eggNOG" id="COG1196">
    <property type="taxonomic scope" value="Bacteria"/>
</dbReference>
<protein>
    <submittedName>
        <fullName evidence="5">LPXTG-motif cell wall anchor domain protein</fullName>
    </submittedName>
</protein>
<dbReference type="Proteomes" id="UP000000376">
    <property type="component" value="Chromosome"/>
</dbReference>
<feature type="coiled-coil region" evidence="1">
    <location>
        <begin position="530"/>
        <end position="635"/>
    </location>
</feature>
<dbReference type="EMBL" id="CP002045">
    <property type="protein sequence ID" value="ADH93021.1"/>
    <property type="molecule type" value="Genomic_DNA"/>
</dbReference>
<feature type="transmembrane region" description="Helical" evidence="3">
    <location>
        <begin position="667"/>
        <end position="685"/>
    </location>
</feature>
<evidence type="ECO:0000313" key="5">
    <source>
        <dbReference type="EMBL" id="ADH93021.1"/>
    </source>
</evidence>
<organism evidence="5 6">
    <name type="scientific">Arcanobacterium haemolyticum (strain ATCC 9345 / DSM 20595 / CCM 5947 / CCUG 17215 / LMG 16163 / NBRC 15585 / NCTC 8452 / 11018)</name>
    <dbReference type="NCBI Taxonomy" id="644284"/>
    <lineage>
        <taxon>Bacteria</taxon>
        <taxon>Bacillati</taxon>
        <taxon>Actinomycetota</taxon>
        <taxon>Actinomycetes</taxon>
        <taxon>Actinomycetales</taxon>
        <taxon>Actinomycetaceae</taxon>
        <taxon>Arcanobacterium</taxon>
    </lineage>
</organism>
<sequence length="694" mass="76384">MNFKKNMTQSAIVAILAGSTLGTGTAFGTEATTLAHTSKQCLDAQAMAENAAKNVRDLEKKIADLMQSTHGERAAREAAQKAIAELQKESARLAGEIEKAMQEVAKSEAHVNGKSAVVAKAQKTLNDAKHALTQAETELANAKAELEKLKKEAADAKDAAGKLQAEHDAKDAENKKLTAEENRRVEKLDGAKKKTQQDFEGAKDALNASIAKLDLQNKGIETIKANLEDAQKRFDELDARFKETEKTYYQKEHVLKSKAEKLLGTQYELGHALDRASANKGKKEKAERELEYVAGNARGRAQALKHREQELAEFKAEHARVVKEAADLRSQIERIVAKAAKENNVSPENAATLAEIEHKILKLTGDGQVQRLEVNIAKYSALVEKMRDELGHVQAEANRLTSEIKEYESESRNIARLKSEITTLRQEIDELRRGIEELGSLADKTDRERNLAMEEISKLNSELKLATESEKTLSNIKDNLKEDYESAKKHFENVVNLLANADEDARKKQVERQNEVDTLHSEMGEAQQIAGEVAKRLKKQEAKVAKLEAADLKKKRTDAETKLNGAKKALEAAQEELKKATSERDELLKKKSQIEDSVKGKQKDLATIAHSEKELDALNVEISKAHTEADALAEAEKEACAPMKPEAPEMKPEAKAGELAKTGIEGGVLFAGLAMVGAGATLAVASRRRRQEQN</sequence>
<dbReference type="STRING" id="644284.Arch_1318"/>
<gene>
    <name evidence="5" type="ordered locus">Arch_1318</name>
</gene>
<accession>D7BK41</accession>
<feature type="coiled-coil region" evidence="1">
    <location>
        <begin position="213"/>
        <end position="247"/>
    </location>
</feature>
<dbReference type="Gene3D" id="1.10.287.1490">
    <property type="match status" value="1"/>
</dbReference>
<keyword evidence="3" id="KW-1133">Transmembrane helix</keyword>
<reference evidence="5 6" key="1">
    <citation type="journal article" date="2010" name="Stand. Genomic Sci.">
        <title>Complete genome sequence of Arcanobacterium haemolyticum type strain (11018).</title>
        <authorList>
            <person name="Yasawong M."/>
            <person name="Teshima H."/>
            <person name="Lapidus A."/>
            <person name="Nolan M."/>
            <person name="Lucas S."/>
            <person name="Glavina Del Rio T."/>
            <person name="Tice H."/>
            <person name="Cheng J."/>
            <person name="Bruce D."/>
            <person name="Detter C."/>
            <person name="Tapia R."/>
            <person name="Han C."/>
            <person name="Goodwin L."/>
            <person name="Pitluck S."/>
            <person name="Liolios K."/>
            <person name="Ivanova N."/>
            <person name="Mavromatis K."/>
            <person name="Mikhailova N."/>
            <person name="Pati A."/>
            <person name="Chen A."/>
            <person name="Palaniappan K."/>
            <person name="Land M."/>
            <person name="Hauser L."/>
            <person name="Chang Y."/>
            <person name="Jeffries C."/>
            <person name="Rohde M."/>
            <person name="Sikorski J."/>
            <person name="Pukall R."/>
            <person name="Goker M."/>
            <person name="Woyke T."/>
            <person name="Bristow J."/>
            <person name="Eisen J."/>
            <person name="Markowitz V."/>
            <person name="Hugenholtz P."/>
            <person name="Kyrpides N."/>
            <person name="Klenk H."/>
        </authorList>
    </citation>
    <scope>NUCLEOTIDE SEQUENCE [LARGE SCALE GENOMIC DNA]</scope>
    <source>
        <strain evidence="6">ATCC 9345 / DSM 20595 / CCUG 17215 / LMG 16163 / NBRC 15585 / NCTC 8452 / 11018</strain>
    </source>
</reference>
<dbReference type="PANTHER" id="PTHR18937">
    <property type="entry name" value="STRUCTURAL MAINTENANCE OF CHROMOSOMES SMC FAMILY MEMBER"/>
    <property type="match status" value="1"/>
</dbReference>
<dbReference type="HOGENOM" id="CLU_396732_0_0_11"/>